<dbReference type="OrthoDB" id="301415at2759"/>
<feature type="region of interest" description="Disordered" evidence="10">
    <location>
        <begin position="1460"/>
        <end position="1497"/>
    </location>
</feature>
<keyword evidence="13" id="KW-1185">Reference proteome</keyword>
<protein>
    <recommendedName>
        <fullName evidence="2">non-specific serine/threonine protein kinase</fullName>
        <ecNumber evidence="2">2.7.11.1</ecNumber>
    </recommendedName>
</protein>
<dbReference type="InParanoid" id="A0A6P8SC36"/>
<keyword evidence="6" id="KW-1015">Disulfide bond</keyword>
<keyword evidence="5 14" id="KW-0418">Kinase</keyword>
<feature type="region of interest" description="Disordered" evidence="10">
    <location>
        <begin position="496"/>
        <end position="527"/>
    </location>
</feature>
<feature type="domain" description="Ig-like" evidence="11">
    <location>
        <begin position="1497"/>
        <end position="1585"/>
    </location>
</feature>
<feature type="region of interest" description="Disordered" evidence="10">
    <location>
        <begin position="1195"/>
        <end position="1221"/>
    </location>
</feature>
<evidence type="ECO:0000313" key="13">
    <source>
        <dbReference type="Proteomes" id="UP000515159"/>
    </source>
</evidence>
<sequence length="1881" mass="209527">MVLTNGQHYNEVSTTKARAKCKLPRASVAIQNACPGTEEEDTEDSKLGGNIYFLISEYTVGSIKESDSAQSLDDSTIRHHPATMTERPDLSNKREQDLHGIKRHFADVKCLAISEYENERIKRTVLNLTDSKGSCESTLNYSHLEDLFKSRADGTETSTLPAGESYVLSTCHEEETESSQSCSGFLPMKSDISCNSEEKLVSSLSEQNQESNESIASRVETQESMKGYCNESFNKPTVCPDTKEDNIFTLIVPPQNISALEINYITHCTNHENAEHNREMDEHQKDKHGVASLNDKVIPKTDDDISNASLSFSEVNCFTQVDPYNILEESLYTFENPQNMSDEDVQNEMFPYATNSSNNREVCYGDITPCCEVKHFSATNSQAIFDKVEQEAEDSLIMDHSKHEFKTMCVKDTCDQIRQYVERDQQVKSIGFDEVQENTCIKSAKNESLKELVIHSKLNTEQGNLCNMTEESSHGFIAPENTSDGQEDLKKMLVLHDKSNGGERKNKSDPSHRDSHNKYNSDTMPQSLINQLEPQDKGKAEKNADRNVLRMQFSEENHGQCNERSGDQQVEKLEIMNTGEFQEDNYSTGCKNESVNEVLKSCTQDTSTISSRKEDLCLVPMEPFYILPTSERSSIDQIVVEKSFVLDSHESDYKKEYPNTGPTCEASCATFFLTSNSHRVLEAGFHGGESDESSSNDDDLRNSAKEGDSGHTSTHRNRENENWAMPALLNTLNEASESNGHKNLTICNRLVAEQEMKAKKDIDGKSDRIMEADKANEIVVENILSSQAGKTEGSRLCVTIETEANTHSVYALAKNSVEHLDCNPTETVITSEPVHIYEAIEEKDLTDNYLISHAFITIHEVPSHQNSPIAFEDQGIASGKSDDASNNLLAGEGNAKLVKDSITNFIAQISPNNFFIQHGEGVNLHSCSPELTRNENSYSKSKLSPRDQVSSVHVISEGGHQNSTNSFQSPGNEMNLSVASGDIICSSQQLSDNTCNDCSTIPAAHNHSLLNQRQNLVKETETEPSANIQKTNLITPNKKRVSAEAGMVADNSLIGCKYIGKNTHGENSAFDVDCGTKITHLDAPIPEQPSLLRPSESQSTCNESKEKIIIAEVLKGLSEGPLACHPDEPESIATDGLCQCFTKHESSPVKSSGNSTVIQAKKEEMKGNVHCSCISPPQIKYVESEQAITQPARHNEKGTKNVVGRKSSQTKTIQQPSPAQMEKTMKKTFNYKLKGRPDEFPGKKENKTAQDLATAYGSNKQLEKIFDTEEFVHRTCIPGNSGCYRGIKNGSASEGSGPNLARSPRRSNVSFQTCSLQNASAAAPCKTVESTRKGKNLKLYATQEKNAPLTTDKLPLPSHGPKYITRYQEKLLGRKNKDSVLFKSVNNILASRNGNKKDQKLTCSKVPAISSNAGGPEMVKNTQRASNNVQFTSETEKNICKLRPQKCKVEKNESLNINLKDAEEKKPDVAVEIQPNKKDIKGQEKEKDSSENNQKAPQLLKEIQAEILPDCSGDMKLFCHFTDIHGDSTVTWTKDSKLLIQTRRSAQDDSPVSLKIVQTNKKDQGLYRCCLKNSYGKVTAEFNLTTEVLDSLSSYLNLEGGEEIEFNQLLFREDFICDKYFAGNVHGRIVTEELHFGEGANRKAFRSKVIYGLVPMFHPGHLCVLKVHNAIAYGNKTNDEVVQKNYKLAVQECYVQNTAREYAKIYATEAEPLEEFGDVPEIIPIFLIRRPANNIPYATVEEELIGEFVKYSIRDGKEINFRRRDSEAGQKCCTFQHWVYEKTNGNLLVTDMQGVGMKLTDVGIATLAKGYKGFKGNCPVSFIDQFKVLHQCNRYCKMLSLKPLQSSLHQQRKLIPVEKNTPPNSSKLPKTVLGTQNKRKT</sequence>
<evidence type="ECO:0000256" key="1">
    <source>
        <dbReference type="ARBA" id="ARBA00008651"/>
    </source>
</evidence>
<feature type="region of interest" description="Disordered" evidence="10">
    <location>
        <begin position="684"/>
        <end position="722"/>
    </location>
</feature>
<comment type="catalytic activity">
    <reaction evidence="8">
        <text>L-threonyl-[protein] + ATP = O-phospho-L-threonyl-[protein] + ADP + H(+)</text>
        <dbReference type="Rhea" id="RHEA:46608"/>
        <dbReference type="Rhea" id="RHEA-COMP:11060"/>
        <dbReference type="Rhea" id="RHEA-COMP:11605"/>
        <dbReference type="ChEBI" id="CHEBI:15378"/>
        <dbReference type="ChEBI" id="CHEBI:30013"/>
        <dbReference type="ChEBI" id="CHEBI:30616"/>
        <dbReference type="ChEBI" id="CHEBI:61977"/>
        <dbReference type="ChEBI" id="CHEBI:456216"/>
        <dbReference type="EC" id="2.7.11.1"/>
    </reaction>
</comment>
<name>A0A6P8SC36_GEOSA</name>
<organism evidence="13 14">
    <name type="scientific">Geotrypetes seraphini</name>
    <name type="common">Gaboon caecilian</name>
    <name type="synonym">Caecilia seraphini</name>
    <dbReference type="NCBI Taxonomy" id="260995"/>
    <lineage>
        <taxon>Eukaryota</taxon>
        <taxon>Metazoa</taxon>
        <taxon>Chordata</taxon>
        <taxon>Craniata</taxon>
        <taxon>Vertebrata</taxon>
        <taxon>Euteleostomi</taxon>
        <taxon>Amphibia</taxon>
        <taxon>Gymnophiona</taxon>
        <taxon>Geotrypetes</taxon>
    </lineage>
</organism>
<keyword evidence="4" id="KW-0808">Transferase</keyword>
<dbReference type="CTD" id="115701"/>
<dbReference type="PANTHER" id="PTHR47091">
    <property type="entry name" value="ALPHA-PROTEIN KINASE 2-RELATED"/>
    <property type="match status" value="1"/>
</dbReference>
<evidence type="ECO:0000256" key="8">
    <source>
        <dbReference type="ARBA" id="ARBA00047899"/>
    </source>
</evidence>
<evidence type="ECO:0000313" key="14">
    <source>
        <dbReference type="RefSeq" id="XP_033813746.1"/>
    </source>
</evidence>
<feature type="compositionally biased region" description="Polar residues" evidence="10">
    <location>
        <begin position="1861"/>
        <end position="1881"/>
    </location>
</feature>
<dbReference type="GeneID" id="117366489"/>
<dbReference type="GO" id="GO:0004674">
    <property type="term" value="F:protein serine/threonine kinase activity"/>
    <property type="evidence" value="ECO:0007669"/>
    <property type="project" value="UniProtKB-KW"/>
</dbReference>
<dbReference type="SMART" id="SM00811">
    <property type="entry name" value="Alpha_kinase"/>
    <property type="match status" value="1"/>
</dbReference>
<evidence type="ECO:0000256" key="4">
    <source>
        <dbReference type="ARBA" id="ARBA00022679"/>
    </source>
</evidence>
<reference evidence="14" key="1">
    <citation type="submission" date="2025-08" db="UniProtKB">
        <authorList>
            <consortium name="RefSeq"/>
        </authorList>
    </citation>
    <scope>IDENTIFICATION</scope>
</reference>
<dbReference type="InterPro" id="IPR007110">
    <property type="entry name" value="Ig-like_dom"/>
</dbReference>
<evidence type="ECO:0000256" key="6">
    <source>
        <dbReference type="ARBA" id="ARBA00023157"/>
    </source>
</evidence>
<feature type="domain" description="Alpha-type protein kinase" evidence="12">
    <location>
        <begin position="1612"/>
        <end position="1844"/>
    </location>
</feature>
<feature type="compositionally biased region" description="Basic and acidic residues" evidence="10">
    <location>
        <begin position="1460"/>
        <end position="1490"/>
    </location>
</feature>
<dbReference type="InterPro" id="IPR004166">
    <property type="entry name" value="a-kinase_dom"/>
</dbReference>
<evidence type="ECO:0000259" key="12">
    <source>
        <dbReference type="PROSITE" id="PS51158"/>
    </source>
</evidence>
<comment type="catalytic activity">
    <reaction evidence="9">
        <text>L-seryl-[protein] + ATP = O-phospho-L-seryl-[protein] + ADP + H(+)</text>
        <dbReference type="Rhea" id="RHEA:17989"/>
        <dbReference type="Rhea" id="RHEA-COMP:9863"/>
        <dbReference type="Rhea" id="RHEA-COMP:11604"/>
        <dbReference type="ChEBI" id="CHEBI:15378"/>
        <dbReference type="ChEBI" id="CHEBI:29999"/>
        <dbReference type="ChEBI" id="CHEBI:30616"/>
        <dbReference type="ChEBI" id="CHEBI:83421"/>
        <dbReference type="ChEBI" id="CHEBI:456216"/>
        <dbReference type="EC" id="2.7.11.1"/>
    </reaction>
</comment>
<dbReference type="Pfam" id="PF02816">
    <property type="entry name" value="Alpha_kinase"/>
    <property type="match status" value="1"/>
</dbReference>
<dbReference type="SUPFAM" id="SSF56112">
    <property type="entry name" value="Protein kinase-like (PK-like)"/>
    <property type="match status" value="1"/>
</dbReference>
<dbReference type="Gene3D" id="2.60.40.10">
    <property type="entry name" value="Immunoglobulins"/>
    <property type="match status" value="1"/>
</dbReference>
<evidence type="ECO:0000256" key="5">
    <source>
        <dbReference type="ARBA" id="ARBA00022777"/>
    </source>
</evidence>
<dbReference type="PROSITE" id="PS50835">
    <property type="entry name" value="IG_LIKE"/>
    <property type="match status" value="1"/>
</dbReference>
<dbReference type="KEGG" id="gsh:117366489"/>
<keyword evidence="7" id="KW-0393">Immunoglobulin domain</keyword>
<dbReference type="Pfam" id="PF07679">
    <property type="entry name" value="I-set"/>
    <property type="match status" value="1"/>
</dbReference>
<dbReference type="PROSITE" id="PS51158">
    <property type="entry name" value="ALPHA_KINASE"/>
    <property type="match status" value="1"/>
</dbReference>
<evidence type="ECO:0000256" key="10">
    <source>
        <dbReference type="SAM" id="MobiDB-lite"/>
    </source>
</evidence>
<dbReference type="InterPro" id="IPR013098">
    <property type="entry name" value="Ig_I-set"/>
</dbReference>
<evidence type="ECO:0000256" key="3">
    <source>
        <dbReference type="ARBA" id="ARBA00022527"/>
    </source>
</evidence>
<comment type="similarity">
    <text evidence="1">Belongs to the protein kinase superfamily. Alpha-type protein kinase family. ALPK subfamily.</text>
</comment>
<dbReference type="Proteomes" id="UP000515159">
    <property type="component" value="Chromosome 1"/>
</dbReference>
<evidence type="ECO:0000259" key="11">
    <source>
        <dbReference type="PROSITE" id="PS50835"/>
    </source>
</evidence>
<accession>A0A6P8SC36</accession>
<feature type="region of interest" description="Disordered" evidence="10">
    <location>
        <begin position="65"/>
        <end position="94"/>
    </location>
</feature>
<evidence type="ECO:0000256" key="7">
    <source>
        <dbReference type="ARBA" id="ARBA00023319"/>
    </source>
</evidence>
<feature type="region of interest" description="Disordered" evidence="10">
    <location>
        <begin position="1855"/>
        <end position="1881"/>
    </location>
</feature>
<feature type="compositionally biased region" description="Polar residues" evidence="10">
    <location>
        <begin position="1206"/>
        <end position="1218"/>
    </location>
</feature>
<dbReference type="InterPro" id="IPR011009">
    <property type="entry name" value="Kinase-like_dom_sf"/>
</dbReference>
<feature type="compositionally biased region" description="Basic and acidic residues" evidence="10">
    <location>
        <begin position="496"/>
        <end position="519"/>
    </location>
</feature>
<dbReference type="SUPFAM" id="SSF48726">
    <property type="entry name" value="Immunoglobulin"/>
    <property type="match status" value="1"/>
</dbReference>
<evidence type="ECO:0000256" key="9">
    <source>
        <dbReference type="ARBA" id="ARBA00048679"/>
    </source>
</evidence>
<dbReference type="Gene3D" id="3.20.200.10">
    <property type="entry name" value="MHCK/EF2 kinase"/>
    <property type="match status" value="1"/>
</dbReference>
<evidence type="ECO:0000256" key="2">
    <source>
        <dbReference type="ARBA" id="ARBA00012513"/>
    </source>
</evidence>
<dbReference type="InterPro" id="IPR013783">
    <property type="entry name" value="Ig-like_fold"/>
</dbReference>
<gene>
    <name evidence="14" type="primary">ALPK2</name>
</gene>
<dbReference type="EC" id="2.7.11.1" evidence="2"/>
<dbReference type="InterPro" id="IPR036179">
    <property type="entry name" value="Ig-like_dom_sf"/>
</dbReference>
<keyword evidence="3" id="KW-0723">Serine/threonine-protein kinase</keyword>
<dbReference type="GO" id="GO:0005524">
    <property type="term" value="F:ATP binding"/>
    <property type="evidence" value="ECO:0007669"/>
    <property type="project" value="InterPro"/>
</dbReference>
<dbReference type="RefSeq" id="XP_033813746.1">
    <property type="nucleotide sequence ID" value="XM_033957855.1"/>
</dbReference>
<feature type="compositionally biased region" description="Basic and acidic residues" evidence="10">
    <location>
        <begin position="698"/>
        <end position="709"/>
    </location>
</feature>
<proteinExistence type="inferred from homology"/>
<dbReference type="PANTHER" id="PTHR47091:SF2">
    <property type="entry name" value="ALPHA-PROTEIN KINASE 2"/>
    <property type="match status" value="1"/>
</dbReference>